<dbReference type="InterPro" id="IPR051212">
    <property type="entry name" value="Type-I_RE_S_subunit"/>
</dbReference>
<sequence length="430" mass="48240">MTSSMLLCSTLPVSWKSVPLKSVATYEVSNVDKHAHDDELAVRLCNYTDVYKNERITLDMELMWATATENEISKFHLEEEDVVITKDSEEWSDIAVPALISETADDLVCGYHLAFIRSKPGVLSGRYLFRAIQSRPVALQLELASTGVTRCGLPKGAIGAAKIPLPPLPNQLKIADFLDSETARIDSLVEAKESMLDLIGQKRSALINNLVTRGLNPEAPIKSSGLDWLRDIPQHWEIERAKNLFSVRDERSKEGDEELLSVSHITGVTSRASKEVNMFLAESMTGYKKCQKDDFVTNTLWAWMGAMGISPLDGIVSPDYHVYESKGKILPEFMELLCRSKPFVAEVTRWSKGVWSSRLRLYPENFFEIRFPVPPHEEQEAIVAEVAVFRDKTTKLTEALIDSIRLLKERRSALITAAVNGEIPLEEMVA</sequence>
<evidence type="ECO:0000256" key="1">
    <source>
        <dbReference type="ARBA" id="ARBA00010923"/>
    </source>
</evidence>
<protein>
    <submittedName>
        <fullName evidence="5">Type I restriction enzyme S subunit</fullName>
    </submittedName>
</protein>
<dbReference type="GO" id="GO:0003677">
    <property type="term" value="F:DNA binding"/>
    <property type="evidence" value="ECO:0007669"/>
    <property type="project" value="UniProtKB-KW"/>
</dbReference>
<evidence type="ECO:0000313" key="5">
    <source>
        <dbReference type="EMBL" id="RBP52902.1"/>
    </source>
</evidence>
<name>A0A395JRE1_9GAMM</name>
<dbReference type="PANTHER" id="PTHR43140">
    <property type="entry name" value="TYPE-1 RESTRICTION ENZYME ECOKI SPECIFICITY PROTEIN"/>
    <property type="match status" value="1"/>
</dbReference>
<feature type="domain" description="Type I restriction modification DNA specificity" evidence="4">
    <location>
        <begin position="12"/>
        <end position="183"/>
    </location>
</feature>
<evidence type="ECO:0000256" key="3">
    <source>
        <dbReference type="ARBA" id="ARBA00023125"/>
    </source>
</evidence>
<dbReference type="InterPro" id="IPR044946">
    <property type="entry name" value="Restrct_endonuc_typeI_TRD_sf"/>
</dbReference>
<dbReference type="InParanoid" id="A0A395JRE1"/>
<evidence type="ECO:0000259" key="4">
    <source>
        <dbReference type="Pfam" id="PF01420"/>
    </source>
</evidence>
<reference evidence="5 6" key="1">
    <citation type="submission" date="2018-06" db="EMBL/GenBank/DDBJ databases">
        <title>Genomic Encyclopedia of Type Strains, Phase IV (KMG-IV): sequencing the most valuable type-strain genomes for metagenomic binning, comparative biology and taxonomic classification.</title>
        <authorList>
            <person name="Goeker M."/>
        </authorList>
    </citation>
    <scope>NUCLEOTIDE SEQUENCE [LARGE SCALE GENOMIC DNA]</scope>
    <source>
        <strain evidence="5 6">DSM 24032</strain>
    </source>
</reference>
<dbReference type="SUPFAM" id="SSF116734">
    <property type="entry name" value="DNA methylase specificity domain"/>
    <property type="match status" value="2"/>
</dbReference>
<dbReference type="GO" id="GO:0009307">
    <property type="term" value="P:DNA restriction-modification system"/>
    <property type="evidence" value="ECO:0007669"/>
    <property type="project" value="UniProtKB-KW"/>
</dbReference>
<dbReference type="AlphaFoldDB" id="A0A395JRE1"/>
<evidence type="ECO:0000313" key="6">
    <source>
        <dbReference type="Proteomes" id="UP000253083"/>
    </source>
</evidence>
<comment type="similarity">
    <text evidence="1">Belongs to the type-I restriction system S methylase family.</text>
</comment>
<comment type="caution">
    <text evidence="5">The sequence shown here is derived from an EMBL/GenBank/DDBJ whole genome shotgun (WGS) entry which is preliminary data.</text>
</comment>
<keyword evidence="3" id="KW-0238">DNA-binding</keyword>
<proteinExistence type="inferred from homology"/>
<dbReference type="EMBL" id="QNRT01000001">
    <property type="protein sequence ID" value="RBP52902.1"/>
    <property type="molecule type" value="Genomic_DNA"/>
</dbReference>
<evidence type="ECO:0000256" key="2">
    <source>
        <dbReference type="ARBA" id="ARBA00022747"/>
    </source>
</evidence>
<keyword evidence="2" id="KW-0680">Restriction system</keyword>
<dbReference type="Proteomes" id="UP000253083">
    <property type="component" value="Unassembled WGS sequence"/>
</dbReference>
<keyword evidence="6" id="KW-1185">Reference proteome</keyword>
<dbReference type="Gene3D" id="3.90.220.20">
    <property type="entry name" value="DNA methylase specificity domains"/>
    <property type="match status" value="2"/>
</dbReference>
<dbReference type="PANTHER" id="PTHR43140:SF1">
    <property type="entry name" value="TYPE I RESTRICTION ENZYME ECOKI SPECIFICITY SUBUNIT"/>
    <property type="match status" value="1"/>
</dbReference>
<dbReference type="InterPro" id="IPR000055">
    <property type="entry name" value="Restrct_endonuc_typeI_TRD"/>
</dbReference>
<organism evidence="5 6">
    <name type="scientific">Arenicella xantha</name>
    <dbReference type="NCBI Taxonomy" id="644221"/>
    <lineage>
        <taxon>Bacteria</taxon>
        <taxon>Pseudomonadati</taxon>
        <taxon>Pseudomonadota</taxon>
        <taxon>Gammaproteobacteria</taxon>
        <taxon>Arenicellales</taxon>
        <taxon>Arenicellaceae</taxon>
        <taxon>Arenicella</taxon>
    </lineage>
</organism>
<gene>
    <name evidence="5" type="ORF">DFR28_101286</name>
</gene>
<dbReference type="Pfam" id="PF01420">
    <property type="entry name" value="Methylase_S"/>
    <property type="match status" value="1"/>
</dbReference>
<dbReference type="OrthoDB" id="9798929at2"/>
<accession>A0A395JRE1</accession>